<dbReference type="InterPro" id="IPR045179">
    <property type="entry name" value="YgfZ/GcvT"/>
</dbReference>
<dbReference type="EMBL" id="AMRV01000004">
    <property type="protein sequence ID" value="EMD83052.1"/>
    <property type="molecule type" value="Genomic_DNA"/>
</dbReference>
<dbReference type="PANTHER" id="PTHR22602:SF0">
    <property type="entry name" value="TRANSFERASE CAF17, MITOCHONDRIAL-RELATED"/>
    <property type="match status" value="1"/>
</dbReference>
<reference evidence="4 5" key="1">
    <citation type="journal article" date="2013" name="Genome Announc.">
        <title>Draft Genome Sequence of Strain JLT2015T, Belonging to the Family Sphingomonadaceae of the Alphaproteobacteria.</title>
        <authorList>
            <person name="Tang K."/>
            <person name="Liu K."/>
            <person name="Li S."/>
            <person name="Jiao N."/>
        </authorList>
    </citation>
    <scope>NUCLEOTIDE SEQUENCE [LARGE SCALE GENOMIC DNA]</scope>
    <source>
        <strain evidence="4 5">JLT2015</strain>
    </source>
</reference>
<accession>M2U4U0</accession>
<dbReference type="PANTHER" id="PTHR22602">
    <property type="entry name" value="TRANSFERASE CAF17, MITOCHONDRIAL-RELATED"/>
    <property type="match status" value="1"/>
</dbReference>
<dbReference type="InterPro" id="IPR057460">
    <property type="entry name" value="CAF17_C"/>
</dbReference>
<organism evidence="4 5">
    <name type="scientific">Pacificimonas flava</name>
    <dbReference type="NCBI Taxonomy" id="1234595"/>
    <lineage>
        <taxon>Bacteria</taxon>
        <taxon>Pseudomonadati</taxon>
        <taxon>Pseudomonadota</taxon>
        <taxon>Alphaproteobacteria</taxon>
        <taxon>Sphingomonadales</taxon>
        <taxon>Sphingosinicellaceae</taxon>
        <taxon>Pacificimonas</taxon>
    </lineage>
</organism>
<dbReference type="Gene3D" id="3.30.1360.120">
    <property type="entry name" value="Probable tRNA modification gtpase trme, domain 1"/>
    <property type="match status" value="2"/>
</dbReference>
<keyword evidence="1" id="KW-0809">Transit peptide</keyword>
<dbReference type="Proteomes" id="UP000011717">
    <property type="component" value="Unassembled WGS sequence"/>
</dbReference>
<dbReference type="PATRIC" id="fig|1234595.3.peg.1651"/>
<comment type="caution">
    <text evidence="4">The sequence shown here is derived from an EMBL/GenBank/DDBJ whole genome shotgun (WGS) entry which is preliminary data.</text>
</comment>
<evidence type="ECO:0000256" key="2">
    <source>
        <dbReference type="SAM" id="MobiDB-lite"/>
    </source>
</evidence>
<dbReference type="Pfam" id="PF25455">
    <property type="entry name" value="Beta-barrel_CAF17_C"/>
    <property type="match status" value="1"/>
</dbReference>
<feature type="region of interest" description="Disordered" evidence="2">
    <location>
        <begin position="262"/>
        <end position="285"/>
    </location>
</feature>
<dbReference type="RefSeq" id="WP_008601761.1">
    <property type="nucleotide sequence ID" value="NZ_AMRV01000004.1"/>
</dbReference>
<keyword evidence="5" id="KW-1185">Reference proteome</keyword>
<evidence type="ECO:0000313" key="5">
    <source>
        <dbReference type="Proteomes" id="UP000011717"/>
    </source>
</evidence>
<evidence type="ECO:0000313" key="4">
    <source>
        <dbReference type="EMBL" id="EMD83052.1"/>
    </source>
</evidence>
<dbReference type="InterPro" id="IPR027266">
    <property type="entry name" value="TrmE/GcvT-like"/>
</dbReference>
<dbReference type="AlphaFoldDB" id="M2U4U0"/>
<dbReference type="OrthoDB" id="9796287at2"/>
<sequence length="285" mass="30946">MIVHLSDRRVLRVHGNEARAFLNGLLTTDIASVTDAAPQWSGLLTAQGKLIADMIVRAGGTGGDGQEEILLDIHQDYFEEALTALRRYRLRRPLDIEPTQQRVFASWDEPLVVAPFDPRSEALGRRWLGATAHVTGELEDYHARRIALGVPDSPDFEAGKTMWLETNADLLGGVSFTKGCFVGQENTARMNYRGKVRKRIVPVVLSSDPGDDNAITTGDGKAAGTLMSYAETADGWRGMAHLRLEHAHLPLLVGAQAASAEWPDWMPRPDDAGGDAEPAAGETAA</sequence>
<feature type="compositionally biased region" description="Low complexity" evidence="2">
    <location>
        <begin position="275"/>
        <end position="285"/>
    </location>
</feature>
<evidence type="ECO:0000256" key="1">
    <source>
        <dbReference type="ARBA" id="ARBA00022946"/>
    </source>
</evidence>
<evidence type="ECO:0000259" key="3">
    <source>
        <dbReference type="Pfam" id="PF25455"/>
    </source>
</evidence>
<protein>
    <submittedName>
        <fullName evidence="4">Folate-dependent protein</fullName>
    </submittedName>
</protein>
<name>M2U4U0_9SPHN</name>
<feature type="domain" description="CAF17 C-terminal" evidence="3">
    <location>
        <begin position="197"/>
        <end position="267"/>
    </location>
</feature>
<proteinExistence type="predicted"/>
<dbReference type="GO" id="GO:0016226">
    <property type="term" value="P:iron-sulfur cluster assembly"/>
    <property type="evidence" value="ECO:0007669"/>
    <property type="project" value="TreeGrafter"/>
</dbReference>
<dbReference type="SUPFAM" id="SSF103025">
    <property type="entry name" value="Folate-binding domain"/>
    <property type="match status" value="1"/>
</dbReference>
<dbReference type="InterPro" id="IPR017703">
    <property type="entry name" value="YgfZ/GCV_T_CS"/>
</dbReference>
<dbReference type="NCBIfam" id="TIGR03317">
    <property type="entry name" value="ygfZ_signature"/>
    <property type="match status" value="1"/>
</dbReference>
<gene>
    <name evidence="4" type="ORF">C725_1650</name>
</gene>